<keyword evidence="1" id="KW-0472">Membrane</keyword>
<keyword evidence="1" id="KW-1133">Transmembrane helix</keyword>
<gene>
    <name evidence="2" type="ORF">FM114_12915</name>
</gene>
<evidence type="ECO:0000256" key="1">
    <source>
        <dbReference type="SAM" id="Phobius"/>
    </source>
</evidence>
<evidence type="ECO:0000313" key="3">
    <source>
        <dbReference type="Proteomes" id="UP000188342"/>
    </source>
</evidence>
<feature type="transmembrane region" description="Helical" evidence="1">
    <location>
        <begin position="65"/>
        <end position="83"/>
    </location>
</feature>
<name>A0A1R4KBV1_9ACTN</name>
<keyword evidence="1" id="KW-0812">Transmembrane</keyword>
<protein>
    <submittedName>
        <fullName evidence="2">Uncharacterized protein</fullName>
    </submittedName>
</protein>
<dbReference type="EMBL" id="FUKQ01000047">
    <property type="protein sequence ID" value="SJN41635.1"/>
    <property type="molecule type" value="Genomic_DNA"/>
</dbReference>
<dbReference type="AlphaFoldDB" id="A0A1R4KBV1"/>
<organism evidence="2 3">
    <name type="scientific">Luteococcus japonicus LSP_Lj1</name>
    <dbReference type="NCBI Taxonomy" id="1255658"/>
    <lineage>
        <taxon>Bacteria</taxon>
        <taxon>Bacillati</taxon>
        <taxon>Actinomycetota</taxon>
        <taxon>Actinomycetes</taxon>
        <taxon>Propionibacteriales</taxon>
        <taxon>Propionibacteriaceae</taxon>
        <taxon>Luteococcus</taxon>
    </lineage>
</organism>
<dbReference type="OrthoDB" id="4466711at2"/>
<dbReference type="RefSeq" id="WP_094765541.1">
    <property type="nucleotide sequence ID" value="NZ_FUKQ01000047.1"/>
</dbReference>
<reference evidence="2 3" key="1">
    <citation type="submission" date="2017-02" db="EMBL/GenBank/DDBJ databases">
        <authorList>
            <person name="Peterson S.W."/>
        </authorList>
    </citation>
    <scope>NUCLEOTIDE SEQUENCE [LARGE SCALE GENOMIC DNA]</scope>
    <source>
        <strain evidence="2 3">LSP_Lj1</strain>
    </source>
</reference>
<accession>A0A1R4KBV1</accession>
<dbReference type="Proteomes" id="UP000188342">
    <property type="component" value="Unassembled WGS sequence"/>
</dbReference>
<sequence>MAEPVEARGLGSDEAGVLGPIGALARRADLVGTVARLVVPAGSLAEPVVQGMFTRPHILPWPDRLASSVCGVALVAAGILAVLRAGRA</sequence>
<proteinExistence type="predicted"/>
<evidence type="ECO:0000313" key="2">
    <source>
        <dbReference type="EMBL" id="SJN41635.1"/>
    </source>
</evidence>
<keyword evidence="3" id="KW-1185">Reference proteome</keyword>